<evidence type="ECO:0000256" key="3">
    <source>
        <dbReference type="ARBA" id="ARBA00022676"/>
    </source>
</evidence>
<feature type="domain" description="Glycosyltransferase RgtA/B/C/D-like" evidence="9">
    <location>
        <begin position="67"/>
        <end position="216"/>
    </location>
</feature>
<name>A0A091AQS7_9GAMM</name>
<feature type="transmembrane region" description="Helical" evidence="8">
    <location>
        <begin position="168"/>
        <end position="193"/>
    </location>
</feature>
<feature type="transmembrane region" description="Helical" evidence="8">
    <location>
        <begin position="322"/>
        <end position="338"/>
    </location>
</feature>
<evidence type="ECO:0000313" key="11">
    <source>
        <dbReference type="Proteomes" id="UP000029385"/>
    </source>
</evidence>
<evidence type="ECO:0000313" key="10">
    <source>
        <dbReference type="EMBL" id="KFN42513.1"/>
    </source>
</evidence>
<evidence type="ECO:0000256" key="8">
    <source>
        <dbReference type="SAM" id="Phobius"/>
    </source>
</evidence>
<dbReference type="OrthoDB" id="9775035at2"/>
<dbReference type="PATRIC" id="fig|1121015.4.peg.2030"/>
<evidence type="ECO:0000256" key="4">
    <source>
        <dbReference type="ARBA" id="ARBA00022679"/>
    </source>
</evidence>
<evidence type="ECO:0000256" key="1">
    <source>
        <dbReference type="ARBA" id="ARBA00004651"/>
    </source>
</evidence>
<dbReference type="STRING" id="1121015.GCA_000420545_02603"/>
<dbReference type="AlphaFoldDB" id="A0A091AQS7"/>
<feature type="transmembrane region" description="Helical" evidence="8">
    <location>
        <begin position="117"/>
        <end position="136"/>
    </location>
</feature>
<organism evidence="10 11">
    <name type="scientific">Arenimonas oryziterrae DSM 21050 = YC6267</name>
    <dbReference type="NCBI Taxonomy" id="1121015"/>
    <lineage>
        <taxon>Bacteria</taxon>
        <taxon>Pseudomonadati</taxon>
        <taxon>Pseudomonadota</taxon>
        <taxon>Gammaproteobacteria</taxon>
        <taxon>Lysobacterales</taxon>
        <taxon>Lysobacteraceae</taxon>
        <taxon>Arenimonas</taxon>
    </lineage>
</organism>
<comment type="caution">
    <text evidence="10">The sequence shown here is derived from an EMBL/GenBank/DDBJ whole genome shotgun (WGS) entry which is preliminary data.</text>
</comment>
<evidence type="ECO:0000256" key="5">
    <source>
        <dbReference type="ARBA" id="ARBA00022692"/>
    </source>
</evidence>
<keyword evidence="11" id="KW-1185">Reference proteome</keyword>
<comment type="subcellular location">
    <subcellularLocation>
        <location evidence="1">Cell membrane</location>
        <topology evidence="1">Multi-pass membrane protein</topology>
    </subcellularLocation>
</comment>
<feature type="transmembrane region" description="Helical" evidence="8">
    <location>
        <begin position="87"/>
        <end position="105"/>
    </location>
</feature>
<dbReference type="PANTHER" id="PTHR33908:SF3">
    <property type="entry name" value="UNDECAPRENYL PHOSPHATE-ALPHA-4-AMINO-4-DEOXY-L-ARABINOSE ARABINOSYL TRANSFERASE"/>
    <property type="match status" value="1"/>
</dbReference>
<dbReference type="Pfam" id="PF13231">
    <property type="entry name" value="PMT_2"/>
    <property type="match status" value="1"/>
</dbReference>
<dbReference type="GO" id="GO:0009103">
    <property type="term" value="P:lipopolysaccharide biosynthetic process"/>
    <property type="evidence" value="ECO:0007669"/>
    <property type="project" value="UniProtKB-ARBA"/>
</dbReference>
<feature type="transmembrane region" description="Helical" evidence="8">
    <location>
        <begin position="299"/>
        <end position="316"/>
    </location>
</feature>
<dbReference type="GO" id="GO:0005886">
    <property type="term" value="C:plasma membrane"/>
    <property type="evidence" value="ECO:0007669"/>
    <property type="project" value="UniProtKB-SubCell"/>
</dbReference>
<evidence type="ECO:0000259" key="9">
    <source>
        <dbReference type="Pfam" id="PF13231"/>
    </source>
</evidence>
<keyword evidence="3" id="KW-0328">Glycosyltransferase</keyword>
<dbReference type="EMBL" id="AVCI01000009">
    <property type="protein sequence ID" value="KFN42513.1"/>
    <property type="molecule type" value="Genomic_DNA"/>
</dbReference>
<feature type="transmembrane region" description="Helical" evidence="8">
    <location>
        <begin position="350"/>
        <end position="369"/>
    </location>
</feature>
<evidence type="ECO:0000256" key="7">
    <source>
        <dbReference type="ARBA" id="ARBA00023136"/>
    </source>
</evidence>
<protein>
    <recommendedName>
        <fullName evidence="9">Glycosyltransferase RgtA/B/C/D-like domain-containing protein</fullName>
    </recommendedName>
</protein>
<gene>
    <name evidence="10" type="ORF">N789_12805</name>
</gene>
<keyword evidence="2" id="KW-1003">Cell membrane</keyword>
<evidence type="ECO:0000256" key="6">
    <source>
        <dbReference type="ARBA" id="ARBA00022989"/>
    </source>
</evidence>
<proteinExistence type="predicted"/>
<evidence type="ECO:0000256" key="2">
    <source>
        <dbReference type="ARBA" id="ARBA00022475"/>
    </source>
</evidence>
<reference evidence="10 11" key="1">
    <citation type="submission" date="2013-09" db="EMBL/GenBank/DDBJ databases">
        <title>Genome sequencing of Arenimonas oryziterrae.</title>
        <authorList>
            <person name="Chen F."/>
            <person name="Wang G."/>
        </authorList>
    </citation>
    <scope>NUCLEOTIDE SEQUENCE [LARGE SCALE GENOMIC DNA]</scope>
    <source>
        <strain evidence="10 11">YC6267</strain>
    </source>
</reference>
<dbReference type="eggNOG" id="COG1807">
    <property type="taxonomic scope" value="Bacteria"/>
</dbReference>
<dbReference type="InterPro" id="IPR038731">
    <property type="entry name" value="RgtA/B/C-like"/>
</dbReference>
<feature type="transmembrane region" description="Helical" evidence="8">
    <location>
        <begin position="260"/>
        <end position="279"/>
    </location>
</feature>
<dbReference type="RefSeq" id="WP_022970208.1">
    <property type="nucleotide sequence ID" value="NZ_ATVD01000006.1"/>
</dbReference>
<dbReference type="Proteomes" id="UP000029385">
    <property type="component" value="Unassembled WGS sequence"/>
</dbReference>
<dbReference type="GO" id="GO:0016763">
    <property type="term" value="F:pentosyltransferase activity"/>
    <property type="evidence" value="ECO:0007669"/>
    <property type="project" value="TreeGrafter"/>
</dbReference>
<sequence length="495" mass="55511">MSPIVLIRRHPLAALLALALLLGLAFQGSRGLLEPDEGRYTNVALQMLHTGDFISLRRNSEALHFTKPPLTYWTIAASVATFGHNEWAVRLPIALAFVLSVGLIYGLGKRFVPEKPWLPALIYATCPIPMLAANTVNTDSVLAAMETLAVLCYVQARFGGGSRWWIDAMWVGFGLAFLTKGPPGLLPLLAITAFHLSHRRADVPLLRPLGLLGFALVGLGWYGVVIRRHPGLLDYFLGHEVYARIATDKLRRFPQWYGPLIAYLPTLTLGVLPWLAAVIHRRWGGTFAGWKQLPESTRFLWFWFVIPLVIFCLARSRLPLYVLPLFAPLCLLMAGALREMTIPRWGRIGLGVWLALLVALKAGFAYAWVNDKDARQFTERLRPLLPGPPSEILFVEDMTRNGLNLYFRTEVERLSFKPMPHPISDSDYDATVADEMTEQETGRIFIMKTEVEQHFLNAARAGGREPVLLGHLPHPKGNNERDRVVYTLRGDFPGK</sequence>
<feature type="transmembrane region" description="Helical" evidence="8">
    <location>
        <begin position="205"/>
        <end position="224"/>
    </location>
</feature>
<accession>A0A091AQS7</accession>
<dbReference type="PANTHER" id="PTHR33908">
    <property type="entry name" value="MANNOSYLTRANSFERASE YKCB-RELATED"/>
    <property type="match status" value="1"/>
</dbReference>
<dbReference type="GO" id="GO:0010041">
    <property type="term" value="P:response to iron(III) ion"/>
    <property type="evidence" value="ECO:0007669"/>
    <property type="project" value="TreeGrafter"/>
</dbReference>
<keyword evidence="6 8" id="KW-1133">Transmembrane helix</keyword>
<keyword evidence="4" id="KW-0808">Transferase</keyword>
<dbReference type="InterPro" id="IPR050297">
    <property type="entry name" value="LipidA_mod_glycosyltrf_83"/>
</dbReference>
<keyword evidence="5 8" id="KW-0812">Transmembrane</keyword>
<keyword evidence="7 8" id="KW-0472">Membrane</keyword>